<reference evidence="3" key="1">
    <citation type="submission" date="2018-04" db="EMBL/GenBank/DDBJ databases">
        <authorList>
            <person name="Lucker S."/>
            <person name="Sakoula D."/>
        </authorList>
    </citation>
    <scope>NUCLEOTIDE SEQUENCE [LARGE SCALE GENOMIC DNA]</scope>
</reference>
<keyword evidence="3" id="KW-1185">Reference proteome</keyword>
<protein>
    <recommendedName>
        <fullName evidence="4">Lipoprotein</fullName>
    </recommendedName>
</protein>
<gene>
    <name evidence="2" type="ORF">NITLEN_20340</name>
</gene>
<feature type="chain" id="PRO_5016298764" description="Lipoprotein" evidence="1">
    <location>
        <begin position="20"/>
        <end position="244"/>
    </location>
</feature>
<dbReference type="InParanoid" id="A0A330L5T2"/>
<dbReference type="RefSeq" id="WP_121989048.1">
    <property type="nucleotide sequence ID" value="NZ_OUNR01000012.1"/>
</dbReference>
<evidence type="ECO:0000313" key="2">
    <source>
        <dbReference type="EMBL" id="SPP64700.1"/>
    </source>
</evidence>
<keyword evidence="1" id="KW-0732">Signal</keyword>
<evidence type="ECO:0000256" key="1">
    <source>
        <dbReference type="SAM" id="SignalP"/>
    </source>
</evidence>
<dbReference type="EMBL" id="OUNR01000012">
    <property type="protein sequence ID" value="SPP64700.1"/>
    <property type="molecule type" value="Genomic_DNA"/>
</dbReference>
<evidence type="ECO:0000313" key="3">
    <source>
        <dbReference type="Proteomes" id="UP000248168"/>
    </source>
</evidence>
<accession>A0A330L5T2</accession>
<name>A0A330L5T2_9BACT</name>
<organism evidence="2 3">
    <name type="scientific">Nitrospira lenta</name>
    <dbReference type="NCBI Taxonomy" id="1436998"/>
    <lineage>
        <taxon>Bacteria</taxon>
        <taxon>Pseudomonadati</taxon>
        <taxon>Nitrospirota</taxon>
        <taxon>Nitrospiria</taxon>
        <taxon>Nitrospirales</taxon>
        <taxon>Nitrospiraceae</taxon>
        <taxon>Nitrospira</taxon>
    </lineage>
</organism>
<evidence type="ECO:0008006" key="4">
    <source>
        <dbReference type="Google" id="ProtNLM"/>
    </source>
</evidence>
<dbReference type="OrthoDB" id="9777656at2"/>
<sequence length="244" mass="26901">MTSLRWLFPILFAILSACSASKGFDRAGIQESLHQQLDFAGGREATHPTTINPSLAESLHLGIYFIRREFPARHSIQTMEWLSADKDAVVQHLAPLRKDKIVREVTVLAEPTALTLTRQELRQASARFGIDVLLLVDGVGAVDRYNNAYALLYPTVLGAWLAPGTVIDALFILTSRLWDLRTDQLLDQQTAEGQAHRTGAVVLMDNTETLKEAKGRAIDIFGEIAVSHLRSLTAKQAGNSSSLR</sequence>
<proteinExistence type="predicted"/>
<dbReference type="PROSITE" id="PS51257">
    <property type="entry name" value="PROKAR_LIPOPROTEIN"/>
    <property type="match status" value="1"/>
</dbReference>
<dbReference type="AlphaFoldDB" id="A0A330L5T2"/>
<dbReference type="Proteomes" id="UP000248168">
    <property type="component" value="Unassembled WGS sequence"/>
</dbReference>
<feature type="signal peptide" evidence="1">
    <location>
        <begin position="1"/>
        <end position="19"/>
    </location>
</feature>